<dbReference type="Gene3D" id="3.80.10.10">
    <property type="entry name" value="Ribonuclease Inhibitor"/>
    <property type="match status" value="1"/>
</dbReference>
<evidence type="ECO:0000313" key="3">
    <source>
        <dbReference type="Proteomes" id="UP000759537"/>
    </source>
</evidence>
<dbReference type="InterPro" id="IPR001810">
    <property type="entry name" value="F-box_dom"/>
</dbReference>
<accession>A0A9P5TC02</accession>
<reference evidence="2" key="2">
    <citation type="journal article" date="2020" name="Nat. Commun.">
        <title>Large-scale genome sequencing of mycorrhizal fungi provides insights into the early evolution of symbiotic traits.</title>
        <authorList>
            <person name="Miyauchi S."/>
            <person name="Kiss E."/>
            <person name="Kuo A."/>
            <person name="Drula E."/>
            <person name="Kohler A."/>
            <person name="Sanchez-Garcia M."/>
            <person name="Morin E."/>
            <person name="Andreopoulos B."/>
            <person name="Barry K.W."/>
            <person name="Bonito G."/>
            <person name="Buee M."/>
            <person name="Carver A."/>
            <person name="Chen C."/>
            <person name="Cichocki N."/>
            <person name="Clum A."/>
            <person name="Culley D."/>
            <person name="Crous P.W."/>
            <person name="Fauchery L."/>
            <person name="Girlanda M."/>
            <person name="Hayes R.D."/>
            <person name="Keri Z."/>
            <person name="LaButti K."/>
            <person name="Lipzen A."/>
            <person name="Lombard V."/>
            <person name="Magnuson J."/>
            <person name="Maillard F."/>
            <person name="Murat C."/>
            <person name="Nolan M."/>
            <person name="Ohm R.A."/>
            <person name="Pangilinan J."/>
            <person name="Pereira M.F."/>
            <person name="Perotto S."/>
            <person name="Peter M."/>
            <person name="Pfister S."/>
            <person name="Riley R."/>
            <person name="Sitrit Y."/>
            <person name="Stielow J.B."/>
            <person name="Szollosi G."/>
            <person name="Zifcakova L."/>
            <person name="Stursova M."/>
            <person name="Spatafora J.W."/>
            <person name="Tedersoo L."/>
            <person name="Vaario L.M."/>
            <person name="Yamada A."/>
            <person name="Yan M."/>
            <person name="Wang P."/>
            <person name="Xu J."/>
            <person name="Bruns T."/>
            <person name="Baldrian P."/>
            <person name="Vilgalys R."/>
            <person name="Dunand C."/>
            <person name="Henrissat B."/>
            <person name="Grigoriev I.V."/>
            <person name="Hibbett D."/>
            <person name="Nagy L.G."/>
            <person name="Martin F.M."/>
        </authorList>
    </citation>
    <scope>NUCLEOTIDE SEQUENCE</scope>
    <source>
        <strain evidence="2">Prilba</strain>
    </source>
</reference>
<proteinExistence type="predicted"/>
<dbReference type="AlphaFoldDB" id="A0A9P5TC02"/>
<feature type="domain" description="F-box" evidence="1">
    <location>
        <begin position="9"/>
        <end position="50"/>
    </location>
</feature>
<gene>
    <name evidence="2" type="ORF">DFH94DRAFT_625646</name>
</gene>
<evidence type="ECO:0000259" key="1">
    <source>
        <dbReference type="Pfam" id="PF12937"/>
    </source>
</evidence>
<dbReference type="EMBL" id="WHVB01000004">
    <property type="protein sequence ID" value="KAF8483637.1"/>
    <property type="molecule type" value="Genomic_DNA"/>
</dbReference>
<dbReference type="SUPFAM" id="SSF52047">
    <property type="entry name" value="RNI-like"/>
    <property type="match status" value="1"/>
</dbReference>
<sequence length="511" mass="56854">MVLSSINFVPTDIFYVVLEHLTDRRDLYAAALTSRDFNRAATPLLYRTLDTDTPDRLWDHRTTSHVIHPAYSLLRRPELARHVRHVRETGVLHATYPAVTGAVLKALFLCENLYSFTWVDDTSALPTVFLSFLKILRDLPLRALTLRTKSDLGEDAWAFLNTIPNLQKMAIWCGDGPPRVLQGWAPLLGSTLTELELGRCAGVPETILIAVLSQLSRLRDLRLRGAPSRAITDILTSLPALVALDTEYLRPCPLRPLDRDAPLPLLRRLTVRTSSVDLQGPAQLWSWICALTPRPSLESFTLNAFSTAGQTNIPRGFLLSLARRHADTLRQFLVNMTQLTLEDVQCVCELFPHLEELSCAVASHDAESIGRAIEKAHNLRSLKLHVYWIPMTADPADPADPQFSNLAVSSPALHSPNSPIARFGLADAEALMRRPGSRLSTISMGPHVFRGSWVQKQHIDGSVRLYFEVVEDGLMGGQKFVSRGNEPGGSPIHRSLRPFIGQVQACIGRVF</sequence>
<dbReference type="OrthoDB" id="5297217at2759"/>
<keyword evidence="3" id="KW-1185">Reference proteome</keyword>
<dbReference type="InterPro" id="IPR036047">
    <property type="entry name" value="F-box-like_dom_sf"/>
</dbReference>
<name>A0A9P5TC02_9AGAM</name>
<dbReference type="Pfam" id="PF12937">
    <property type="entry name" value="F-box-like"/>
    <property type="match status" value="1"/>
</dbReference>
<protein>
    <recommendedName>
        <fullName evidence="1">F-box domain-containing protein</fullName>
    </recommendedName>
</protein>
<comment type="caution">
    <text evidence="2">The sequence shown here is derived from an EMBL/GenBank/DDBJ whole genome shotgun (WGS) entry which is preliminary data.</text>
</comment>
<evidence type="ECO:0000313" key="2">
    <source>
        <dbReference type="EMBL" id="KAF8483637.1"/>
    </source>
</evidence>
<dbReference type="InterPro" id="IPR032675">
    <property type="entry name" value="LRR_dom_sf"/>
</dbReference>
<dbReference type="Proteomes" id="UP000759537">
    <property type="component" value="Unassembled WGS sequence"/>
</dbReference>
<reference evidence="2" key="1">
    <citation type="submission" date="2019-10" db="EMBL/GenBank/DDBJ databases">
        <authorList>
            <consortium name="DOE Joint Genome Institute"/>
            <person name="Kuo A."/>
            <person name="Miyauchi S."/>
            <person name="Kiss E."/>
            <person name="Drula E."/>
            <person name="Kohler A."/>
            <person name="Sanchez-Garcia M."/>
            <person name="Andreopoulos B."/>
            <person name="Barry K.W."/>
            <person name="Bonito G."/>
            <person name="Buee M."/>
            <person name="Carver A."/>
            <person name="Chen C."/>
            <person name="Cichocki N."/>
            <person name="Clum A."/>
            <person name="Culley D."/>
            <person name="Crous P.W."/>
            <person name="Fauchery L."/>
            <person name="Girlanda M."/>
            <person name="Hayes R."/>
            <person name="Keri Z."/>
            <person name="LaButti K."/>
            <person name="Lipzen A."/>
            <person name="Lombard V."/>
            <person name="Magnuson J."/>
            <person name="Maillard F."/>
            <person name="Morin E."/>
            <person name="Murat C."/>
            <person name="Nolan M."/>
            <person name="Ohm R."/>
            <person name="Pangilinan J."/>
            <person name="Pereira M."/>
            <person name="Perotto S."/>
            <person name="Peter M."/>
            <person name="Riley R."/>
            <person name="Sitrit Y."/>
            <person name="Stielow B."/>
            <person name="Szollosi G."/>
            <person name="Zifcakova L."/>
            <person name="Stursova M."/>
            <person name="Spatafora J.W."/>
            <person name="Tedersoo L."/>
            <person name="Vaario L.-M."/>
            <person name="Yamada A."/>
            <person name="Yan M."/>
            <person name="Wang P."/>
            <person name="Xu J."/>
            <person name="Bruns T."/>
            <person name="Baldrian P."/>
            <person name="Vilgalys R."/>
            <person name="Henrissat B."/>
            <person name="Grigoriev I.V."/>
            <person name="Hibbett D."/>
            <person name="Nagy L.G."/>
            <person name="Martin F.M."/>
        </authorList>
    </citation>
    <scope>NUCLEOTIDE SEQUENCE</scope>
    <source>
        <strain evidence="2">Prilba</strain>
    </source>
</reference>
<dbReference type="SUPFAM" id="SSF81383">
    <property type="entry name" value="F-box domain"/>
    <property type="match status" value="1"/>
</dbReference>
<organism evidence="2 3">
    <name type="scientific">Russula ochroleuca</name>
    <dbReference type="NCBI Taxonomy" id="152965"/>
    <lineage>
        <taxon>Eukaryota</taxon>
        <taxon>Fungi</taxon>
        <taxon>Dikarya</taxon>
        <taxon>Basidiomycota</taxon>
        <taxon>Agaricomycotina</taxon>
        <taxon>Agaricomycetes</taxon>
        <taxon>Russulales</taxon>
        <taxon>Russulaceae</taxon>
        <taxon>Russula</taxon>
    </lineage>
</organism>